<name>A0A9Q0M0V9_BLOTA</name>
<reference evidence="3" key="1">
    <citation type="submission" date="2022-12" db="EMBL/GenBank/DDBJ databases">
        <title>Genome assemblies of Blomia tropicalis.</title>
        <authorList>
            <person name="Cui Y."/>
        </authorList>
    </citation>
    <scope>NUCLEOTIDE SEQUENCE</scope>
    <source>
        <tissue evidence="3">Adult mites</tissue>
    </source>
</reference>
<dbReference type="InterPro" id="IPR051557">
    <property type="entry name" value="NipSnap_domain"/>
</dbReference>
<dbReference type="SUPFAM" id="SSF54909">
    <property type="entry name" value="Dimeric alpha+beta barrel"/>
    <property type="match status" value="2"/>
</dbReference>
<dbReference type="PANTHER" id="PTHR21017">
    <property type="entry name" value="NIPSNAP-RELATED"/>
    <property type="match status" value="1"/>
</dbReference>
<comment type="similarity">
    <text evidence="1">Belongs to the NipSnap family.</text>
</comment>
<dbReference type="Gene3D" id="3.30.70.100">
    <property type="match status" value="2"/>
</dbReference>
<evidence type="ECO:0000313" key="4">
    <source>
        <dbReference type="Proteomes" id="UP001142055"/>
    </source>
</evidence>
<dbReference type="Pfam" id="PF07978">
    <property type="entry name" value="NIPSNAP"/>
    <property type="match status" value="2"/>
</dbReference>
<dbReference type="InterPro" id="IPR012577">
    <property type="entry name" value="NIPSNAP"/>
</dbReference>
<dbReference type="AlphaFoldDB" id="A0A9Q0M0V9"/>
<dbReference type="PANTHER" id="PTHR21017:SF17">
    <property type="entry name" value="PROTEIN NIPSNAP"/>
    <property type="match status" value="1"/>
</dbReference>
<keyword evidence="4" id="KW-1185">Reference proteome</keyword>
<comment type="caution">
    <text evidence="3">The sequence shown here is derived from an EMBL/GenBank/DDBJ whole genome shotgun (WGS) entry which is preliminary data.</text>
</comment>
<dbReference type="GO" id="GO:0000423">
    <property type="term" value="P:mitophagy"/>
    <property type="evidence" value="ECO:0007669"/>
    <property type="project" value="UniProtKB-ARBA"/>
</dbReference>
<proteinExistence type="inferred from homology"/>
<dbReference type="GO" id="GO:0005739">
    <property type="term" value="C:mitochondrion"/>
    <property type="evidence" value="ECO:0007669"/>
    <property type="project" value="TreeGrafter"/>
</dbReference>
<dbReference type="OrthoDB" id="10262843at2759"/>
<dbReference type="EMBL" id="JAPWDV010000003">
    <property type="protein sequence ID" value="KAJ6216628.1"/>
    <property type="molecule type" value="Genomic_DNA"/>
</dbReference>
<dbReference type="InterPro" id="IPR011008">
    <property type="entry name" value="Dimeric_a/b-barrel"/>
</dbReference>
<evidence type="ECO:0000259" key="2">
    <source>
        <dbReference type="Pfam" id="PF07978"/>
    </source>
</evidence>
<gene>
    <name evidence="3" type="ORF">RDWZM_007785</name>
</gene>
<dbReference type="Proteomes" id="UP001142055">
    <property type="component" value="Chromosome 3"/>
</dbReference>
<protein>
    <recommendedName>
        <fullName evidence="2">NIPSNAP domain-containing protein</fullName>
    </recommendedName>
</protein>
<feature type="domain" description="NIPSNAP" evidence="2">
    <location>
        <begin position="184"/>
        <end position="279"/>
    </location>
</feature>
<evidence type="ECO:0000313" key="3">
    <source>
        <dbReference type="EMBL" id="KAJ6216628.1"/>
    </source>
</evidence>
<dbReference type="FunFam" id="3.30.70.100:FF:000003">
    <property type="entry name" value="Protein NipSnap homolog 2"/>
    <property type="match status" value="1"/>
</dbReference>
<organism evidence="3 4">
    <name type="scientific">Blomia tropicalis</name>
    <name type="common">Mite</name>
    <dbReference type="NCBI Taxonomy" id="40697"/>
    <lineage>
        <taxon>Eukaryota</taxon>
        <taxon>Metazoa</taxon>
        <taxon>Ecdysozoa</taxon>
        <taxon>Arthropoda</taxon>
        <taxon>Chelicerata</taxon>
        <taxon>Arachnida</taxon>
        <taxon>Acari</taxon>
        <taxon>Acariformes</taxon>
        <taxon>Sarcoptiformes</taxon>
        <taxon>Astigmata</taxon>
        <taxon>Glycyphagoidea</taxon>
        <taxon>Echimyopodidae</taxon>
        <taxon>Blomia</taxon>
    </lineage>
</organism>
<dbReference type="OMA" id="REKSWSV"/>
<feature type="domain" description="NIPSNAP" evidence="2">
    <location>
        <begin position="74"/>
        <end position="171"/>
    </location>
</feature>
<accession>A0A9Q0M0V9</accession>
<sequence length="281" mass="33018">MAFLRRVITCNGTVSTLLKEVHPSTTLNSVRCLSVTPRLDESEGWLSKLLMVRKIDTGKEAHSRLLSDTEKVFELCIHDVKPKFNQQYLENYKNWSNEVQCKDQTAKLIGSFKVEVGDQDQYVHIWGYDGWKHASQVLQLVRNDTSLNALVKDQEPYLRSRQNQFMLAFSFWPNPEPQVHNSFYEMRSYVLKPGTMIEWGNNWARGINYRRNNAVAGFFSQIGQLYMVHHIWRYDDLVSRKETRESAWRKPGWDECVAYTVPLIREMRSRWMSPNSFSPIK</sequence>
<evidence type="ECO:0000256" key="1">
    <source>
        <dbReference type="ARBA" id="ARBA00005291"/>
    </source>
</evidence>